<reference evidence="1 2" key="1">
    <citation type="submission" date="2023-01" db="EMBL/GenBank/DDBJ databases">
        <title>Psychrosphaera sp. nov., isolated from marine algae.</title>
        <authorList>
            <person name="Bayburt H."/>
            <person name="Choi B.J."/>
            <person name="Kim J.M."/>
            <person name="Choi D.G."/>
            <person name="Jeon C.O."/>
        </authorList>
    </citation>
    <scope>NUCLEOTIDE SEQUENCE [LARGE SCALE GENOMIC DNA]</scope>
    <source>
        <strain evidence="1 2">G1-22</strain>
    </source>
</reference>
<organism evidence="1 2">
    <name type="scientific">Psychrosphaera algicola</name>
    <dbReference type="NCBI Taxonomy" id="3023714"/>
    <lineage>
        <taxon>Bacteria</taxon>
        <taxon>Pseudomonadati</taxon>
        <taxon>Pseudomonadota</taxon>
        <taxon>Gammaproteobacteria</taxon>
        <taxon>Alteromonadales</taxon>
        <taxon>Pseudoalteromonadaceae</taxon>
        <taxon>Psychrosphaera</taxon>
    </lineage>
</organism>
<protein>
    <recommendedName>
        <fullName evidence="3">Glycosyltransferase family 2 protein</fullName>
    </recommendedName>
</protein>
<proteinExistence type="predicted"/>
<dbReference type="Proteomes" id="UP001528411">
    <property type="component" value="Unassembled WGS sequence"/>
</dbReference>
<dbReference type="EMBL" id="JAQOMS010000002">
    <property type="protein sequence ID" value="MDC2890033.1"/>
    <property type="molecule type" value="Genomic_DNA"/>
</dbReference>
<sequence>MKFGIVIPLKSKKISRDWAVTSAALEGTIRSIQNQTDQNFVVSVAGHDCPEFFKNMLNERFRFTKVDYDAPDRNAPNFKTQELINDKVLKIMTGLIAIKDEPLSWIYQLDSDDLIRNDFIEQINIVPPTDAIIVEGGYIYYQSAQRIIETNEMDQLCGSVVVVKPSTFSFPPSADLQYIHDLPWTKYRHMNIYKFFENNNQSYTRSSENLVTYLLATGDNFSDRWRTGLVSQIKAVMKPYLFGKKYLILLNLNFH</sequence>
<gene>
    <name evidence="1" type="ORF">PN838_16240</name>
</gene>
<dbReference type="RefSeq" id="WP_272181336.1">
    <property type="nucleotide sequence ID" value="NZ_JAQOMS010000002.1"/>
</dbReference>
<comment type="caution">
    <text evidence="1">The sequence shown here is derived from an EMBL/GenBank/DDBJ whole genome shotgun (WGS) entry which is preliminary data.</text>
</comment>
<evidence type="ECO:0000313" key="1">
    <source>
        <dbReference type="EMBL" id="MDC2890033.1"/>
    </source>
</evidence>
<evidence type="ECO:0000313" key="2">
    <source>
        <dbReference type="Proteomes" id="UP001528411"/>
    </source>
</evidence>
<keyword evidence="2" id="KW-1185">Reference proteome</keyword>
<evidence type="ECO:0008006" key="3">
    <source>
        <dbReference type="Google" id="ProtNLM"/>
    </source>
</evidence>
<name>A0ABT5FEU7_9GAMM</name>
<accession>A0ABT5FEU7</accession>